<dbReference type="SUPFAM" id="SSF56091">
    <property type="entry name" value="DNA ligase/mRNA capping enzyme, catalytic domain"/>
    <property type="match status" value="1"/>
</dbReference>
<reference evidence="2 3" key="1">
    <citation type="submission" date="2024-06" db="EMBL/GenBank/DDBJ databases">
        <title>The Natural Products Discovery Center: Release of the First 8490 Sequenced Strains for Exploring Actinobacteria Biosynthetic Diversity.</title>
        <authorList>
            <person name="Kalkreuter E."/>
            <person name="Kautsar S.A."/>
            <person name="Yang D."/>
            <person name="Bader C.D."/>
            <person name="Teijaro C.N."/>
            <person name="Fluegel L."/>
            <person name="Davis C.M."/>
            <person name="Simpson J.R."/>
            <person name="Lauterbach L."/>
            <person name="Steele A.D."/>
            <person name="Gui C."/>
            <person name="Meng S."/>
            <person name="Li G."/>
            <person name="Viehrig K."/>
            <person name="Ye F."/>
            <person name="Su P."/>
            <person name="Kiefer A.F."/>
            <person name="Nichols A."/>
            <person name="Cepeda A.J."/>
            <person name="Yan W."/>
            <person name="Fan B."/>
            <person name="Jiang Y."/>
            <person name="Adhikari A."/>
            <person name="Zheng C.-J."/>
            <person name="Schuster L."/>
            <person name="Cowan T.M."/>
            <person name="Smanski M.J."/>
            <person name="Chevrette M.G."/>
            <person name="De Carvalho L.P.S."/>
            <person name="Shen B."/>
        </authorList>
    </citation>
    <scope>NUCLEOTIDE SEQUENCE [LARGE SCALE GENOMIC DNA]</scope>
    <source>
        <strain evidence="2 3">NPDC000634</strain>
    </source>
</reference>
<gene>
    <name evidence="2" type="ORF">ABT317_03025</name>
</gene>
<keyword evidence="3" id="KW-1185">Reference proteome</keyword>
<dbReference type="Pfam" id="PF01068">
    <property type="entry name" value="DNA_ligase_A_M"/>
    <property type="match status" value="1"/>
</dbReference>
<organism evidence="2 3">
    <name type="scientific">Streptomyces carpinensis</name>
    <dbReference type="NCBI Taxonomy" id="66369"/>
    <lineage>
        <taxon>Bacteria</taxon>
        <taxon>Bacillati</taxon>
        <taxon>Actinomycetota</taxon>
        <taxon>Actinomycetes</taxon>
        <taxon>Kitasatosporales</taxon>
        <taxon>Streptomycetaceae</taxon>
        <taxon>Streptomyces</taxon>
    </lineage>
</organism>
<comment type="caution">
    <text evidence="2">The sequence shown here is derived from an EMBL/GenBank/DDBJ whole genome shotgun (WGS) entry which is preliminary data.</text>
</comment>
<evidence type="ECO:0000313" key="2">
    <source>
        <dbReference type="EMBL" id="MER6976038.1"/>
    </source>
</evidence>
<dbReference type="Gene3D" id="3.30.470.30">
    <property type="entry name" value="DNA ligase/mRNA capping enzyme"/>
    <property type="match status" value="1"/>
</dbReference>
<evidence type="ECO:0000259" key="1">
    <source>
        <dbReference type="Pfam" id="PF01068"/>
    </source>
</evidence>
<dbReference type="EMBL" id="JBEPCU010000019">
    <property type="protein sequence ID" value="MER6976038.1"/>
    <property type="molecule type" value="Genomic_DNA"/>
</dbReference>
<accession>A0ABV1VX62</accession>
<keyword evidence="2" id="KW-0436">Ligase</keyword>
<proteinExistence type="predicted"/>
<name>A0ABV1VX62_9ACTN</name>
<evidence type="ECO:0000313" key="3">
    <source>
        <dbReference type="Proteomes" id="UP001458415"/>
    </source>
</evidence>
<feature type="domain" description="ATP-dependent DNA ligase family profile" evidence="1">
    <location>
        <begin position="9"/>
        <end position="105"/>
    </location>
</feature>
<dbReference type="InterPro" id="IPR012310">
    <property type="entry name" value="DNA_ligase_ATP-dep_cent"/>
</dbReference>
<sequence>MVLRPPVEPMLAQARDSLPPPSALPGDLVFQPKWDGFRAILFTPCPGPGSVLLQSRRGSLIQTRFPDLVRAATVLPDGLVLDGELVVWAGEQLSFEALQRRAASSGRTAARL</sequence>
<dbReference type="Proteomes" id="UP001458415">
    <property type="component" value="Unassembled WGS sequence"/>
</dbReference>
<protein>
    <submittedName>
        <fullName evidence="2">ATP-dependent DNA ligase</fullName>
    </submittedName>
</protein>
<feature type="non-terminal residue" evidence="2">
    <location>
        <position position="112"/>
    </location>
</feature>
<dbReference type="GO" id="GO:0016874">
    <property type="term" value="F:ligase activity"/>
    <property type="evidence" value="ECO:0007669"/>
    <property type="project" value="UniProtKB-KW"/>
</dbReference>